<dbReference type="AlphaFoldDB" id="A0A3L6QQA8"/>
<keyword evidence="2" id="KW-1185">Reference proteome</keyword>
<dbReference type="GO" id="GO:0009409">
    <property type="term" value="P:response to cold"/>
    <property type="evidence" value="ECO:0007669"/>
    <property type="project" value="InterPro"/>
</dbReference>
<dbReference type="PANTHER" id="PTHR33676">
    <property type="entry name" value="COLD REGULATED PROTEIN 27"/>
    <property type="match status" value="1"/>
</dbReference>
<dbReference type="EMBL" id="PQIB02000011">
    <property type="protein sequence ID" value="RLM85444.1"/>
    <property type="molecule type" value="Genomic_DNA"/>
</dbReference>
<dbReference type="PANTHER" id="PTHR33676:SF11">
    <property type="entry name" value="OS07G0618700 PROTEIN"/>
    <property type="match status" value="1"/>
</dbReference>
<gene>
    <name evidence="1" type="ORF">C2845_PM04G27950</name>
</gene>
<proteinExistence type="predicted"/>
<protein>
    <submittedName>
        <fullName evidence="1">Uncharacterized protein</fullName>
    </submittedName>
</protein>
<organism evidence="1 2">
    <name type="scientific">Panicum miliaceum</name>
    <name type="common">Proso millet</name>
    <name type="synonym">Broomcorn millet</name>
    <dbReference type="NCBI Taxonomy" id="4540"/>
    <lineage>
        <taxon>Eukaryota</taxon>
        <taxon>Viridiplantae</taxon>
        <taxon>Streptophyta</taxon>
        <taxon>Embryophyta</taxon>
        <taxon>Tracheophyta</taxon>
        <taxon>Spermatophyta</taxon>
        <taxon>Magnoliopsida</taxon>
        <taxon>Liliopsida</taxon>
        <taxon>Poales</taxon>
        <taxon>Poaceae</taxon>
        <taxon>PACMAD clade</taxon>
        <taxon>Panicoideae</taxon>
        <taxon>Panicodae</taxon>
        <taxon>Paniceae</taxon>
        <taxon>Panicinae</taxon>
        <taxon>Panicum</taxon>
        <taxon>Panicum sect. Panicum</taxon>
    </lineage>
</organism>
<dbReference type="GO" id="GO:0042752">
    <property type="term" value="P:regulation of circadian rhythm"/>
    <property type="evidence" value="ECO:0007669"/>
    <property type="project" value="InterPro"/>
</dbReference>
<comment type="caution">
    <text evidence="1">The sequence shown here is derived from an EMBL/GenBank/DDBJ whole genome shotgun (WGS) entry which is preliminary data.</text>
</comment>
<evidence type="ECO:0000313" key="1">
    <source>
        <dbReference type="EMBL" id="RLM85444.1"/>
    </source>
</evidence>
<name>A0A3L6QQA8_PANMI</name>
<dbReference type="InterPro" id="IPR044678">
    <property type="entry name" value="COR27/28"/>
</dbReference>
<accession>A0A3L6QQA8</accession>
<dbReference type="OrthoDB" id="1104553at2759"/>
<reference evidence="2" key="1">
    <citation type="journal article" date="2019" name="Nat. Commun.">
        <title>The genome of broomcorn millet.</title>
        <authorList>
            <person name="Zou C."/>
            <person name="Miki D."/>
            <person name="Li D."/>
            <person name="Tang Q."/>
            <person name="Xiao L."/>
            <person name="Rajput S."/>
            <person name="Deng P."/>
            <person name="Jia W."/>
            <person name="Huang R."/>
            <person name="Zhang M."/>
            <person name="Sun Y."/>
            <person name="Hu J."/>
            <person name="Fu X."/>
            <person name="Schnable P.S."/>
            <person name="Li F."/>
            <person name="Zhang H."/>
            <person name="Feng B."/>
            <person name="Zhu X."/>
            <person name="Liu R."/>
            <person name="Schnable J.C."/>
            <person name="Zhu J.-K."/>
            <person name="Zhang H."/>
        </authorList>
    </citation>
    <scope>NUCLEOTIDE SEQUENCE [LARGE SCALE GENOMIC DNA]</scope>
</reference>
<sequence length="280" mass="31379">MEDVLVVCSSSEWTDEKHMLYLQLLEETFVSQLHDSERRFKGLFNLSPRYCGRVKSVKQIVEYAKPDQGCCGIVDADKVNTSMKVELMDSPSCGNQQDGKVHSMDDDASTTEPVEEAISQARATSSEQCSTCYVGKHRHSPSRSADFEYIICKGIKFIYLSDMARFLQENYSCIYSEGSDQNFDEETKGIGESRRGCSQKRLKSYKVMRDDQVVLSAKAECQKVGGHIASNKPEDKYNGTSKVDARSLDAEARSPCAKTMDQKDNLTSTECSLQLTNKLT</sequence>
<dbReference type="Proteomes" id="UP000275267">
    <property type="component" value="Unassembled WGS sequence"/>
</dbReference>
<evidence type="ECO:0000313" key="2">
    <source>
        <dbReference type="Proteomes" id="UP000275267"/>
    </source>
</evidence>